<dbReference type="PROSITE" id="PS51352">
    <property type="entry name" value="THIOREDOXIN_2"/>
    <property type="match status" value="2"/>
</dbReference>
<dbReference type="InterPro" id="IPR011679">
    <property type="entry name" value="ERp29_C"/>
</dbReference>
<evidence type="ECO:0000256" key="9">
    <source>
        <dbReference type="RuleBase" id="RU004208"/>
    </source>
</evidence>
<dbReference type="SUPFAM" id="SSF47933">
    <property type="entry name" value="ERP29 C domain-like"/>
    <property type="match status" value="1"/>
</dbReference>
<dbReference type="Pfam" id="PF00085">
    <property type="entry name" value="Thioredoxin"/>
    <property type="match status" value="2"/>
</dbReference>
<comment type="similarity">
    <text evidence="2 9">Belongs to the protein disulfide isomerase family.</text>
</comment>
<feature type="domain" description="Thioredoxin" evidence="11">
    <location>
        <begin position="16"/>
        <end position="132"/>
    </location>
</feature>
<evidence type="ECO:0000313" key="12">
    <source>
        <dbReference type="EMBL" id="ODV85607.1"/>
    </source>
</evidence>
<accession>A0A1E4T1H2</accession>
<dbReference type="Pfam" id="PF07749">
    <property type="entry name" value="ERp29"/>
    <property type="match status" value="1"/>
</dbReference>
<evidence type="ECO:0000256" key="6">
    <source>
        <dbReference type="ARBA" id="ARBA00023157"/>
    </source>
</evidence>
<dbReference type="GO" id="GO:0006457">
    <property type="term" value="P:protein folding"/>
    <property type="evidence" value="ECO:0007669"/>
    <property type="project" value="TreeGrafter"/>
</dbReference>
<dbReference type="PANTHER" id="PTHR45672">
    <property type="entry name" value="PROTEIN DISULFIDE-ISOMERASE C17H9.14C-RELATED"/>
    <property type="match status" value="1"/>
</dbReference>
<dbReference type="Gene3D" id="1.20.1150.12">
    <property type="entry name" value="Endoplasmic reticulum resident protein 29, C-terminal domain"/>
    <property type="match status" value="1"/>
</dbReference>
<dbReference type="PROSITE" id="PS00194">
    <property type="entry name" value="THIOREDOXIN_1"/>
    <property type="match status" value="2"/>
</dbReference>
<dbReference type="InterPro" id="IPR036356">
    <property type="entry name" value="ERp29_C_sf"/>
</dbReference>
<keyword evidence="5" id="KW-0677">Repeat</keyword>
<keyword evidence="4 10" id="KW-0732">Signal</keyword>
<reference evidence="13" key="1">
    <citation type="submission" date="2016-04" db="EMBL/GenBank/DDBJ databases">
        <title>Comparative genomics of biotechnologically important yeasts.</title>
        <authorList>
            <consortium name="DOE Joint Genome Institute"/>
            <person name="Riley R."/>
            <person name="Haridas S."/>
            <person name="Wolfe K.H."/>
            <person name="Lopes M.R."/>
            <person name="Hittinger C.T."/>
            <person name="Goker M."/>
            <person name="Salamov A."/>
            <person name="Wisecaver J."/>
            <person name="Long T.M."/>
            <person name="Aerts A.L."/>
            <person name="Barry K."/>
            <person name="Choi C."/>
            <person name="Clum A."/>
            <person name="Coughlan A.Y."/>
            <person name="Deshpande S."/>
            <person name="Douglass A.P."/>
            <person name="Hanson S.J."/>
            <person name="Klenk H.-P."/>
            <person name="Labutti K."/>
            <person name="Lapidus A."/>
            <person name="Lindquist E."/>
            <person name="Lipzen A."/>
            <person name="Meier-Kolthoff J.P."/>
            <person name="Ohm R.A."/>
            <person name="Otillar R.P."/>
            <person name="Pangilinan J."/>
            <person name="Peng Y."/>
            <person name="Rokas A."/>
            <person name="Rosa C.A."/>
            <person name="Scheuner C."/>
            <person name="Sibirny A.A."/>
            <person name="Slot J.C."/>
            <person name="Stielow J.B."/>
            <person name="Sun H."/>
            <person name="Kurtzman C.P."/>
            <person name="Blackwell M."/>
            <person name="Grigoriev I.V."/>
            <person name="Jeffries T.W."/>
        </authorList>
    </citation>
    <scope>NUCLEOTIDE SEQUENCE [LARGE SCALE GENOMIC DNA]</scope>
    <source>
        <strain evidence="13">NRRL YB-2248</strain>
    </source>
</reference>
<keyword evidence="13" id="KW-1185">Reference proteome</keyword>
<dbReference type="PANTHER" id="PTHR45672:SF11">
    <property type="entry name" value="PROTEIN DISULFIDE-ISOMERASE C17H9.14C"/>
    <property type="match status" value="1"/>
</dbReference>
<dbReference type="GO" id="GO:0005783">
    <property type="term" value="C:endoplasmic reticulum"/>
    <property type="evidence" value="ECO:0007669"/>
    <property type="project" value="InterPro"/>
</dbReference>
<keyword evidence="6" id="KW-1015">Disulfide bond</keyword>
<feature type="domain" description="Thioredoxin" evidence="11">
    <location>
        <begin position="135"/>
        <end position="257"/>
    </location>
</feature>
<dbReference type="InterPro" id="IPR017937">
    <property type="entry name" value="Thioredoxin_CS"/>
</dbReference>
<dbReference type="EC" id="5.3.4.1" evidence="3"/>
<dbReference type="Proteomes" id="UP000094801">
    <property type="component" value="Unassembled WGS sequence"/>
</dbReference>
<evidence type="ECO:0000256" key="7">
    <source>
        <dbReference type="ARBA" id="ARBA00023235"/>
    </source>
</evidence>
<dbReference type="InterPro" id="IPR051063">
    <property type="entry name" value="PDI"/>
</dbReference>
<sequence>MKLSQSYSFLFVFLARALLASAEVIIADDTNFEDIVFKSGKHSFVEFYASWCGHCKNLAPVWDTLSDSYKDKEDIQIVKIDADINRKAGSMFGIQGFPTLLFFNKENPTSPVAFEASRDLETFTKFISELTGVKAAGSYSGPSKVVQLHDGSIERMVQNKGKSAFIVFTADWCGHCKDFLPTWKKLADVFHADVDRFLISEVQTTGDEPTDWLKSKYEIKSFPTVLFINDGDLDNPEFYEGRRDLPDLISYVNKKINTSRGADGNLDEDAGILHEVDDVICKFAGVDVRKRSSMVRNVVAALKEVNDKTKLLEIKYYIRVINSLVNGPYDFVNNEVVRLTAILDDNISQDAKDSTVYRLNILKYFQSCFTDETFKEVRDEL</sequence>
<evidence type="ECO:0000256" key="1">
    <source>
        <dbReference type="ARBA" id="ARBA00001182"/>
    </source>
</evidence>
<dbReference type="Gene3D" id="3.40.30.10">
    <property type="entry name" value="Glutaredoxin"/>
    <property type="match status" value="2"/>
</dbReference>
<evidence type="ECO:0000256" key="3">
    <source>
        <dbReference type="ARBA" id="ARBA00012723"/>
    </source>
</evidence>
<gene>
    <name evidence="12" type="ORF">CANARDRAFT_28369</name>
</gene>
<evidence type="ECO:0000256" key="8">
    <source>
        <dbReference type="ARBA" id="ARBA00023284"/>
    </source>
</evidence>
<dbReference type="EMBL" id="KV453852">
    <property type="protein sequence ID" value="ODV85607.1"/>
    <property type="molecule type" value="Genomic_DNA"/>
</dbReference>
<evidence type="ECO:0000313" key="13">
    <source>
        <dbReference type="Proteomes" id="UP000094801"/>
    </source>
</evidence>
<dbReference type="AlphaFoldDB" id="A0A1E4T1H2"/>
<dbReference type="GO" id="GO:0003756">
    <property type="term" value="F:protein disulfide isomerase activity"/>
    <property type="evidence" value="ECO:0007669"/>
    <property type="project" value="UniProtKB-EC"/>
</dbReference>
<dbReference type="PRINTS" id="PR00421">
    <property type="entry name" value="THIOREDOXIN"/>
</dbReference>
<comment type="catalytic activity">
    <reaction evidence="1">
        <text>Catalyzes the rearrangement of -S-S- bonds in proteins.</text>
        <dbReference type="EC" id="5.3.4.1"/>
    </reaction>
</comment>
<dbReference type="InterPro" id="IPR036249">
    <property type="entry name" value="Thioredoxin-like_sf"/>
</dbReference>
<dbReference type="OrthoDB" id="10264505at2759"/>
<dbReference type="NCBIfam" id="TIGR01126">
    <property type="entry name" value="pdi_dom"/>
    <property type="match status" value="1"/>
</dbReference>
<evidence type="ECO:0000256" key="5">
    <source>
        <dbReference type="ARBA" id="ARBA00022737"/>
    </source>
</evidence>
<organism evidence="12 13">
    <name type="scientific">[Candida] arabinofermentans NRRL YB-2248</name>
    <dbReference type="NCBI Taxonomy" id="983967"/>
    <lineage>
        <taxon>Eukaryota</taxon>
        <taxon>Fungi</taxon>
        <taxon>Dikarya</taxon>
        <taxon>Ascomycota</taxon>
        <taxon>Saccharomycotina</taxon>
        <taxon>Pichiomycetes</taxon>
        <taxon>Pichiales</taxon>
        <taxon>Pichiaceae</taxon>
        <taxon>Ogataea</taxon>
        <taxon>Ogataea/Candida clade</taxon>
    </lineage>
</organism>
<keyword evidence="8" id="KW-0676">Redox-active center</keyword>
<feature type="chain" id="PRO_5009163013" description="protein disulfide-isomerase" evidence="10">
    <location>
        <begin position="23"/>
        <end position="381"/>
    </location>
</feature>
<feature type="signal peptide" evidence="10">
    <location>
        <begin position="1"/>
        <end position="22"/>
    </location>
</feature>
<proteinExistence type="inferred from homology"/>
<evidence type="ECO:0000256" key="10">
    <source>
        <dbReference type="SAM" id="SignalP"/>
    </source>
</evidence>
<dbReference type="InterPro" id="IPR005788">
    <property type="entry name" value="PDI_thioredoxin-like_dom"/>
</dbReference>
<evidence type="ECO:0000256" key="4">
    <source>
        <dbReference type="ARBA" id="ARBA00022729"/>
    </source>
</evidence>
<evidence type="ECO:0000256" key="2">
    <source>
        <dbReference type="ARBA" id="ARBA00006347"/>
    </source>
</evidence>
<dbReference type="STRING" id="983967.A0A1E4T1H2"/>
<evidence type="ECO:0000259" key="11">
    <source>
        <dbReference type="PROSITE" id="PS51352"/>
    </source>
</evidence>
<dbReference type="InterPro" id="IPR013766">
    <property type="entry name" value="Thioredoxin_domain"/>
</dbReference>
<keyword evidence="7" id="KW-0413">Isomerase</keyword>
<dbReference type="SUPFAM" id="SSF52833">
    <property type="entry name" value="Thioredoxin-like"/>
    <property type="match status" value="2"/>
</dbReference>
<protein>
    <recommendedName>
        <fullName evidence="3">protein disulfide-isomerase</fullName>
        <ecNumber evidence="3">5.3.4.1</ecNumber>
    </recommendedName>
</protein>
<name>A0A1E4T1H2_9ASCO</name>